<dbReference type="GO" id="GO:0016020">
    <property type="term" value="C:membrane"/>
    <property type="evidence" value="ECO:0007669"/>
    <property type="project" value="InterPro"/>
</dbReference>
<dbReference type="GO" id="GO:0015276">
    <property type="term" value="F:ligand-gated monoatomic ion channel activity"/>
    <property type="evidence" value="ECO:0007669"/>
    <property type="project" value="InterPro"/>
</dbReference>
<dbReference type="SMART" id="SM00062">
    <property type="entry name" value="PBPb"/>
    <property type="match status" value="1"/>
</dbReference>
<evidence type="ECO:0000256" key="2">
    <source>
        <dbReference type="SAM" id="SignalP"/>
    </source>
</evidence>
<dbReference type="RefSeq" id="WP_141602522.1">
    <property type="nucleotide sequence ID" value="NZ_JARMSB010000032.1"/>
</dbReference>
<dbReference type="Pfam" id="PF00497">
    <property type="entry name" value="SBP_bac_3"/>
    <property type="match status" value="1"/>
</dbReference>
<dbReference type="Proteomes" id="UP000315753">
    <property type="component" value="Unassembled WGS sequence"/>
</dbReference>
<organism evidence="5 6">
    <name type="scientific">Ureibacillus terrenus</name>
    <dbReference type="NCBI Taxonomy" id="118246"/>
    <lineage>
        <taxon>Bacteria</taxon>
        <taxon>Bacillati</taxon>
        <taxon>Bacillota</taxon>
        <taxon>Bacilli</taxon>
        <taxon>Bacillales</taxon>
        <taxon>Caryophanaceae</taxon>
        <taxon>Ureibacillus</taxon>
    </lineage>
</organism>
<dbReference type="EMBL" id="VIGD01000011">
    <property type="protein sequence ID" value="TQE90495.1"/>
    <property type="molecule type" value="Genomic_DNA"/>
</dbReference>
<feature type="chain" id="PRO_5038363008" evidence="2">
    <location>
        <begin position="21"/>
        <end position="284"/>
    </location>
</feature>
<evidence type="ECO:0000259" key="4">
    <source>
        <dbReference type="SMART" id="SM00079"/>
    </source>
</evidence>
<dbReference type="Gene3D" id="3.40.190.10">
    <property type="entry name" value="Periplasmic binding protein-like II"/>
    <property type="match status" value="2"/>
</dbReference>
<dbReference type="PANTHER" id="PTHR35936">
    <property type="entry name" value="MEMBRANE-BOUND LYTIC MUREIN TRANSGLYCOSYLASE F"/>
    <property type="match status" value="1"/>
</dbReference>
<dbReference type="PROSITE" id="PS51257">
    <property type="entry name" value="PROKAR_LIPOPROTEIN"/>
    <property type="match status" value="1"/>
</dbReference>
<evidence type="ECO:0000259" key="3">
    <source>
        <dbReference type="SMART" id="SM00062"/>
    </source>
</evidence>
<dbReference type="SUPFAM" id="SSF53850">
    <property type="entry name" value="Periplasmic binding protein-like II"/>
    <property type="match status" value="1"/>
</dbReference>
<sequence length="284" mass="30925">MKRNLLLLLISLVTVFILTACGSGDEKSKGDSEDSKSTGSKEVLRVGMETAYAPFNWSQKDDSNGAVPIKDSKEYANGYDVQIAKRVAEGLGMELEIVKTDWDGLIPSLQSGAIDLVIAGMSPTPKRMEVIDFTDNYYTSDFVIVVKKDGPYANAKSIHDFKGAKVTAQQGTTHYKVIDQMTGVKKQVPANDFGQMRIQLASGAIDAYISERPEGMSAAEAIKGFTYIVPEDGFEADESDTAIAIGLKKGSPLKDKINKILAGISEEERQQIMEEAIKNQPSQQ</sequence>
<evidence type="ECO:0000256" key="1">
    <source>
        <dbReference type="ARBA" id="ARBA00022729"/>
    </source>
</evidence>
<proteinExistence type="predicted"/>
<comment type="caution">
    <text evidence="5">The sequence shown here is derived from an EMBL/GenBank/DDBJ whole genome shotgun (WGS) entry which is preliminary data.</text>
</comment>
<evidence type="ECO:0000313" key="5">
    <source>
        <dbReference type="EMBL" id="TQE90495.1"/>
    </source>
</evidence>
<reference evidence="5 6" key="1">
    <citation type="submission" date="2019-06" db="EMBL/GenBank/DDBJ databases">
        <title>Genome sequence of Ureibacillus terrenus.</title>
        <authorList>
            <person name="Maclea K.S."/>
            <person name="Simoes M."/>
        </authorList>
    </citation>
    <scope>NUCLEOTIDE SEQUENCE [LARGE SCALE GENOMIC DNA]</scope>
    <source>
        <strain evidence="5 6">ATCC BAA-384</strain>
    </source>
</reference>
<dbReference type="AlphaFoldDB" id="A0A540V194"/>
<name>A0A540V194_9BACL</name>
<protein>
    <submittedName>
        <fullName evidence="5">Transporter substrate-binding domain-containing protein</fullName>
    </submittedName>
</protein>
<feature type="signal peptide" evidence="2">
    <location>
        <begin position="1"/>
        <end position="20"/>
    </location>
</feature>
<dbReference type="InterPro" id="IPR001320">
    <property type="entry name" value="Iontro_rcpt_C"/>
</dbReference>
<dbReference type="PANTHER" id="PTHR35936:SF17">
    <property type="entry name" value="ARGININE-BINDING EXTRACELLULAR PROTEIN ARTP"/>
    <property type="match status" value="1"/>
</dbReference>
<gene>
    <name evidence="5" type="ORF">FKZ59_09475</name>
</gene>
<dbReference type="SMART" id="SM00079">
    <property type="entry name" value="PBPe"/>
    <property type="match status" value="1"/>
</dbReference>
<dbReference type="InterPro" id="IPR001638">
    <property type="entry name" value="Solute-binding_3/MltF_N"/>
</dbReference>
<accession>A0A540V194</accession>
<feature type="domain" description="Solute-binding protein family 3/N-terminal" evidence="3">
    <location>
        <begin position="43"/>
        <end position="280"/>
    </location>
</feature>
<evidence type="ECO:0000313" key="6">
    <source>
        <dbReference type="Proteomes" id="UP000315753"/>
    </source>
</evidence>
<keyword evidence="1 2" id="KW-0732">Signal</keyword>
<feature type="domain" description="Ionotropic glutamate receptor C-terminal" evidence="4">
    <location>
        <begin position="43"/>
        <end position="279"/>
    </location>
</feature>
<keyword evidence="6" id="KW-1185">Reference proteome</keyword>
<dbReference type="OrthoDB" id="9774451at2"/>